<name>A0A173LLR9_9ACTN</name>
<dbReference type="KEGG" id="dtm:BJL86_2076"/>
<dbReference type="AlphaFoldDB" id="A0A173LLR9"/>
<evidence type="ECO:0000313" key="2">
    <source>
        <dbReference type="Proteomes" id="UP000186104"/>
    </source>
</evidence>
<proteinExistence type="predicted"/>
<dbReference type="EMBL" id="CP015961">
    <property type="protein sequence ID" value="ANI92843.1"/>
    <property type="molecule type" value="Genomic_DNA"/>
</dbReference>
<dbReference type="Proteomes" id="UP000186104">
    <property type="component" value="Chromosome"/>
</dbReference>
<dbReference type="STRING" id="499555.BJL86_2076"/>
<protein>
    <recommendedName>
        <fullName evidence="3">DUF2316 family protein</fullName>
    </recommendedName>
</protein>
<gene>
    <name evidence="1" type="ORF">BJL86_2076</name>
</gene>
<keyword evidence="2" id="KW-1185">Reference proteome</keyword>
<evidence type="ECO:0000313" key="1">
    <source>
        <dbReference type="EMBL" id="ANI92843.1"/>
    </source>
</evidence>
<dbReference type="Pfam" id="PF10078">
    <property type="entry name" value="DUF2316"/>
    <property type="match status" value="1"/>
</dbReference>
<sequence>MSLTRNQMEATAEEHRAHLDATGLTYADVLADLEWDSRRLAATLGGNDSTDPVDAWELRDYLVAAVRDRGVHVEPYSVLTDANKQRATQWFDLRAAPRHDFG</sequence>
<reference evidence="1 2" key="1">
    <citation type="submission" date="2016-06" db="EMBL/GenBank/DDBJ databases">
        <title>Complete genome sequence of a saline-alkali tolerant type strain Dietzia timorensis ID05-A0528T.</title>
        <authorList>
            <person name="Wu X."/>
        </authorList>
    </citation>
    <scope>NUCLEOTIDE SEQUENCE [LARGE SCALE GENOMIC DNA]</scope>
    <source>
        <strain evidence="1 2">ID05-A0528</strain>
    </source>
</reference>
<dbReference type="RefSeq" id="WP_067474654.1">
    <property type="nucleotide sequence ID" value="NZ_CP015961.1"/>
</dbReference>
<accession>A0A173LLR9</accession>
<dbReference type="InterPro" id="IPR018757">
    <property type="entry name" value="DUF2316"/>
</dbReference>
<evidence type="ECO:0008006" key="3">
    <source>
        <dbReference type="Google" id="ProtNLM"/>
    </source>
</evidence>
<organism evidence="1 2">
    <name type="scientific">Dietzia timorensis</name>
    <dbReference type="NCBI Taxonomy" id="499555"/>
    <lineage>
        <taxon>Bacteria</taxon>
        <taxon>Bacillati</taxon>
        <taxon>Actinomycetota</taxon>
        <taxon>Actinomycetes</taxon>
        <taxon>Mycobacteriales</taxon>
        <taxon>Dietziaceae</taxon>
        <taxon>Dietzia</taxon>
    </lineage>
</organism>
<dbReference type="OrthoDB" id="4427436at2"/>